<proteinExistence type="predicted"/>
<evidence type="ECO:0000256" key="4">
    <source>
        <dbReference type="ARBA" id="ARBA00022989"/>
    </source>
</evidence>
<organism evidence="8 9">
    <name type="scientific">Triparma strigata</name>
    <dbReference type="NCBI Taxonomy" id="1606541"/>
    <lineage>
        <taxon>Eukaryota</taxon>
        <taxon>Sar</taxon>
        <taxon>Stramenopiles</taxon>
        <taxon>Ochrophyta</taxon>
        <taxon>Bolidophyceae</taxon>
        <taxon>Parmales</taxon>
        <taxon>Triparmaceae</taxon>
        <taxon>Triparma</taxon>
    </lineage>
</organism>
<feature type="transmembrane region" description="Helical" evidence="6">
    <location>
        <begin position="87"/>
        <end position="113"/>
    </location>
</feature>
<keyword evidence="2" id="KW-1003">Cell membrane</keyword>
<evidence type="ECO:0000256" key="3">
    <source>
        <dbReference type="ARBA" id="ARBA00022692"/>
    </source>
</evidence>
<keyword evidence="9" id="KW-1185">Reference proteome</keyword>
<comment type="caution">
    <text evidence="8">The sequence shown here is derived from an EMBL/GenBank/DDBJ whole genome shotgun (WGS) entry which is preliminary data.</text>
</comment>
<sequence>MPRQKPTSRPSTFIERTAFGVSSTNLGAPPDADAAGRDKARSRCFLGVVFVLIVFFLVDFGTTKYSISALEAITNWLQEVDLSVCLIMLISFGILSPPLGAPFSIYPLIVSFVMGVRTGSKTEAVIWGSALTAIFLPIGGWLGFLLSRHVLMDWATRLSAKFPTLEALHSVFSQPSQSLKIMILLRLSPVLPSSILNYVLGTFPVRNREFLLSYFFSAVFWGIPLSMVGSVFTNMSDMEEGNDTTDPSTPIGLTIIVLGVGATVGVTLAITHYTRKKLREIIKAEEAKAEEANADGEITGEAGGGAKVSAITTISEEEVGVELT</sequence>
<keyword evidence="3 6" id="KW-0812">Transmembrane</keyword>
<dbReference type="InterPro" id="IPR032816">
    <property type="entry name" value="VTT_dom"/>
</dbReference>
<comment type="subcellular location">
    <subcellularLocation>
        <location evidence="1">Cell membrane</location>
        <topology evidence="1">Multi-pass membrane protein</topology>
    </subcellularLocation>
</comment>
<dbReference type="Pfam" id="PF09335">
    <property type="entry name" value="VTT_dom"/>
    <property type="match status" value="1"/>
</dbReference>
<dbReference type="PANTHER" id="PTHR12677">
    <property type="entry name" value="GOLGI APPARATUS MEMBRANE PROTEIN TVP38-RELATED"/>
    <property type="match status" value="1"/>
</dbReference>
<gene>
    <name evidence="8" type="ORF">TrST_g6614</name>
</gene>
<feature type="transmembrane region" description="Helical" evidence="6">
    <location>
        <begin position="212"/>
        <end position="232"/>
    </location>
</feature>
<feature type="transmembrane region" description="Helical" evidence="6">
    <location>
        <begin position="125"/>
        <end position="146"/>
    </location>
</feature>
<accession>A0A9W7BKP8</accession>
<feature type="transmembrane region" description="Helical" evidence="6">
    <location>
        <begin position="44"/>
        <end position="67"/>
    </location>
</feature>
<feature type="transmembrane region" description="Helical" evidence="6">
    <location>
        <begin position="181"/>
        <end position="200"/>
    </location>
</feature>
<name>A0A9W7BKP8_9STRA</name>
<evidence type="ECO:0000256" key="2">
    <source>
        <dbReference type="ARBA" id="ARBA00022475"/>
    </source>
</evidence>
<reference evidence="9" key="1">
    <citation type="journal article" date="2023" name="Commun. Biol.">
        <title>Genome analysis of Parmales, the sister group of diatoms, reveals the evolutionary specialization of diatoms from phago-mixotrophs to photoautotrophs.</title>
        <authorList>
            <person name="Ban H."/>
            <person name="Sato S."/>
            <person name="Yoshikawa S."/>
            <person name="Yamada K."/>
            <person name="Nakamura Y."/>
            <person name="Ichinomiya M."/>
            <person name="Sato N."/>
            <person name="Blanc-Mathieu R."/>
            <person name="Endo H."/>
            <person name="Kuwata A."/>
            <person name="Ogata H."/>
        </authorList>
    </citation>
    <scope>NUCLEOTIDE SEQUENCE [LARGE SCALE GENOMIC DNA]</scope>
    <source>
        <strain evidence="9">NIES 3701</strain>
    </source>
</reference>
<keyword evidence="5 6" id="KW-0472">Membrane</keyword>
<dbReference type="Proteomes" id="UP001165085">
    <property type="component" value="Unassembled WGS sequence"/>
</dbReference>
<evidence type="ECO:0000313" key="9">
    <source>
        <dbReference type="Proteomes" id="UP001165085"/>
    </source>
</evidence>
<dbReference type="PANTHER" id="PTHR12677:SF59">
    <property type="entry name" value="GOLGI APPARATUS MEMBRANE PROTEIN TVP38-RELATED"/>
    <property type="match status" value="1"/>
</dbReference>
<dbReference type="OrthoDB" id="166803at2759"/>
<evidence type="ECO:0000259" key="7">
    <source>
        <dbReference type="Pfam" id="PF09335"/>
    </source>
</evidence>
<evidence type="ECO:0000313" key="8">
    <source>
        <dbReference type="EMBL" id="GMH92196.1"/>
    </source>
</evidence>
<keyword evidence="4 6" id="KW-1133">Transmembrane helix</keyword>
<feature type="domain" description="VTT" evidence="7">
    <location>
        <begin position="124"/>
        <end position="230"/>
    </location>
</feature>
<evidence type="ECO:0000256" key="6">
    <source>
        <dbReference type="SAM" id="Phobius"/>
    </source>
</evidence>
<dbReference type="AlphaFoldDB" id="A0A9W7BKP8"/>
<dbReference type="InterPro" id="IPR015414">
    <property type="entry name" value="TMEM64"/>
</dbReference>
<evidence type="ECO:0000256" key="1">
    <source>
        <dbReference type="ARBA" id="ARBA00004651"/>
    </source>
</evidence>
<protein>
    <recommendedName>
        <fullName evidence="7">VTT domain-containing protein</fullName>
    </recommendedName>
</protein>
<evidence type="ECO:0000256" key="5">
    <source>
        <dbReference type="ARBA" id="ARBA00023136"/>
    </source>
</evidence>
<dbReference type="GO" id="GO:0005886">
    <property type="term" value="C:plasma membrane"/>
    <property type="evidence" value="ECO:0007669"/>
    <property type="project" value="UniProtKB-SubCell"/>
</dbReference>
<dbReference type="EMBL" id="BRXY01000395">
    <property type="protein sequence ID" value="GMH92196.1"/>
    <property type="molecule type" value="Genomic_DNA"/>
</dbReference>
<feature type="transmembrane region" description="Helical" evidence="6">
    <location>
        <begin position="252"/>
        <end position="273"/>
    </location>
</feature>